<dbReference type="Proteomes" id="UP000626148">
    <property type="component" value="Unassembled WGS sequence"/>
</dbReference>
<comment type="caution">
    <text evidence="1">The sequence shown here is derived from an EMBL/GenBank/DDBJ whole genome shotgun (WGS) entry which is preliminary data.</text>
</comment>
<proteinExistence type="predicted"/>
<keyword evidence="2" id="KW-1185">Reference proteome</keyword>
<accession>A0A918KGL8</accession>
<protein>
    <submittedName>
        <fullName evidence="1">Uncharacterized protein</fullName>
    </submittedName>
</protein>
<dbReference type="AlphaFoldDB" id="A0A918KGL8"/>
<organism evidence="1 2">
    <name type="scientific">Saccharospirillum salsuginis</name>
    <dbReference type="NCBI Taxonomy" id="418750"/>
    <lineage>
        <taxon>Bacteria</taxon>
        <taxon>Pseudomonadati</taxon>
        <taxon>Pseudomonadota</taxon>
        <taxon>Gammaproteobacteria</taxon>
        <taxon>Oceanospirillales</taxon>
        <taxon>Saccharospirillaceae</taxon>
        <taxon>Saccharospirillum</taxon>
    </lineage>
</organism>
<name>A0A918KGL8_9GAMM</name>
<dbReference type="EMBL" id="BMXR01000008">
    <property type="protein sequence ID" value="GGX62924.1"/>
    <property type="molecule type" value="Genomic_DNA"/>
</dbReference>
<evidence type="ECO:0000313" key="1">
    <source>
        <dbReference type="EMBL" id="GGX62924.1"/>
    </source>
</evidence>
<reference evidence="1" key="1">
    <citation type="journal article" date="2014" name="Int. J. Syst. Evol. Microbiol.">
        <title>Complete genome sequence of Corynebacterium casei LMG S-19264T (=DSM 44701T), isolated from a smear-ripened cheese.</title>
        <authorList>
            <consortium name="US DOE Joint Genome Institute (JGI-PGF)"/>
            <person name="Walter F."/>
            <person name="Albersmeier A."/>
            <person name="Kalinowski J."/>
            <person name="Ruckert C."/>
        </authorList>
    </citation>
    <scope>NUCLEOTIDE SEQUENCE</scope>
    <source>
        <strain evidence="1">KCTC 22169</strain>
    </source>
</reference>
<evidence type="ECO:0000313" key="2">
    <source>
        <dbReference type="Proteomes" id="UP000626148"/>
    </source>
</evidence>
<gene>
    <name evidence="1" type="ORF">GCM10007392_33530</name>
</gene>
<sequence length="199" mass="23163">MNHGSNPFHNDKKIGGRIMNLWWLVTSSVYCSYSELKQRRCLALGWREIGDLERYIKEKKGWERQFKTFVQLKGNIAYPRDKRWTEEDSALTGVPTIFWNLLQIREGDYVAVIETGNQLTLGSIEVRGVGRVTQDAMRSYHFNEEFHHAHEVCAGLEWKDWDLAHYGELDKPSRSFKALLQDNDQLDKVDEAWGAITAE</sequence>
<reference evidence="1" key="2">
    <citation type="submission" date="2020-09" db="EMBL/GenBank/DDBJ databases">
        <authorList>
            <person name="Sun Q."/>
            <person name="Kim S."/>
        </authorList>
    </citation>
    <scope>NUCLEOTIDE SEQUENCE</scope>
    <source>
        <strain evidence="1">KCTC 22169</strain>
    </source>
</reference>